<dbReference type="PANTHER" id="PTHR39767">
    <property type="entry name" value="CALCIUM/CALMODULIN-BINDING MEMBRANE PROTEIN PCM4-RELATED"/>
    <property type="match status" value="1"/>
</dbReference>
<name>A0ABR9AQ32_9BACT</name>
<proteinExistence type="predicted"/>
<reference evidence="1 2" key="1">
    <citation type="submission" date="2020-09" db="EMBL/GenBank/DDBJ databases">
        <title>Echinicola sp. CAU 1574 isolated from sand of Sido Beach.</title>
        <authorList>
            <person name="Kim W."/>
        </authorList>
    </citation>
    <scope>NUCLEOTIDE SEQUENCE [LARGE SCALE GENOMIC DNA]</scope>
    <source>
        <strain evidence="1 2">CAU 1574</strain>
    </source>
</reference>
<sequence length="220" mass="24767">MFILDAKSLLKFIALTLVGAILHACQQDEGLGEVLIYENDFSQENLKNIRNGRLREFNDKMVLGNYNNEEIMLTLNDLPAHKSLKVDIELLLHDSWDGNADIISGPDIWYFNLDNQTALHATFSNQPCVSTYCLSQSYPEAYGRHTDPRTGADEVELPGLCKYADSLGWTSRYSISKIIRHKGGSAILVCGDQTVQNYLETSQRCDESWSISRISISIVE</sequence>
<evidence type="ECO:0000313" key="2">
    <source>
        <dbReference type="Proteomes" id="UP000647133"/>
    </source>
</evidence>
<organism evidence="1 2">
    <name type="scientific">Echinicola arenosa</name>
    <dbReference type="NCBI Taxonomy" id="2774144"/>
    <lineage>
        <taxon>Bacteria</taxon>
        <taxon>Pseudomonadati</taxon>
        <taxon>Bacteroidota</taxon>
        <taxon>Cytophagia</taxon>
        <taxon>Cytophagales</taxon>
        <taxon>Cyclobacteriaceae</taxon>
        <taxon>Echinicola</taxon>
    </lineage>
</organism>
<protein>
    <submittedName>
        <fullName evidence="1">Uncharacterized protein</fullName>
    </submittedName>
</protein>
<dbReference type="PANTHER" id="PTHR39767:SF2">
    <property type="entry name" value="CHROMOSOME UNDETERMINED SCAFFOLD_1, WHOLE GENOME SHOTGUN SEQUENCE"/>
    <property type="match status" value="1"/>
</dbReference>
<keyword evidence="2" id="KW-1185">Reference proteome</keyword>
<dbReference type="EMBL" id="JACYTQ010000009">
    <property type="protein sequence ID" value="MBD8490887.1"/>
    <property type="molecule type" value="Genomic_DNA"/>
</dbReference>
<accession>A0ABR9AQ32</accession>
<evidence type="ECO:0000313" key="1">
    <source>
        <dbReference type="EMBL" id="MBD8490887.1"/>
    </source>
</evidence>
<comment type="caution">
    <text evidence="1">The sequence shown here is derived from an EMBL/GenBank/DDBJ whole genome shotgun (WGS) entry which is preliminary data.</text>
</comment>
<dbReference type="Proteomes" id="UP000647133">
    <property type="component" value="Unassembled WGS sequence"/>
</dbReference>
<dbReference type="RefSeq" id="WP_192011763.1">
    <property type="nucleotide sequence ID" value="NZ_JACYTQ010000009.1"/>
</dbReference>
<gene>
    <name evidence="1" type="ORF">IFO69_19195</name>
</gene>